<dbReference type="EMBL" id="BLKX01000001">
    <property type="protein sequence ID" value="GFG78041.1"/>
    <property type="molecule type" value="Genomic_DNA"/>
</dbReference>
<dbReference type="Proteomes" id="UP000465240">
    <property type="component" value="Unassembled WGS sequence"/>
</dbReference>
<evidence type="ECO:0000313" key="1">
    <source>
        <dbReference type="EMBL" id="GFG78041.1"/>
    </source>
</evidence>
<accession>A0ABQ1C0U5</accession>
<comment type="caution">
    <text evidence="1">The sequence shown here is derived from an EMBL/GenBank/DDBJ whole genome shotgun (WGS) entry which is preliminary data.</text>
</comment>
<sequence>MRGYDSARRPARPLWTLLLLTVAVLGGLLMPSTARADPSGRLLYEMAVVAPDTRSQGWRGVLYDTGGTPLEVQGGQRVSTPLGDFVNVQCGVLWDVCGMIRVDMMEWMKTHTTNAPTIGVSNDWVYRMYVSDETSAEPQWHSALLHSGSEVAPDATPIDTPMGPFRTGGPNAVGWARAGWFPVGWQPPS</sequence>
<reference evidence="1 2" key="1">
    <citation type="journal article" date="2019" name="Emerg. Microbes Infect.">
        <title>Comprehensive subspecies identification of 175 nontuberculous mycobacteria species based on 7547 genomic profiles.</title>
        <authorList>
            <person name="Matsumoto Y."/>
            <person name="Kinjo T."/>
            <person name="Motooka D."/>
            <person name="Nabeya D."/>
            <person name="Jung N."/>
            <person name="Uechi K."/>
            <person name="Horii T."/>
            <person name="Iida T."/>
            <person name="Fujita J."/>
            <person name="Nakamura S."/>
        </authorList>
    </citation>
    <scope>NUCLEOTIDE SEQUENCE [LARGE SCALE GENOMIC DNA]</scope>
    <source>
        <strain evidence="1 2">JCM 18565</strain>
    </source>
</reference>
<name>A0ABQ1C0U5_9MYCO</name>
<keyword evidence="2" id="KW-1185">Reference proteome</keyword>
<protein>
    <submittedName>
        <fullName evidence="1">Uncharacterized protein</fullName>
    </submittedName>
</protein>
<proteinExistence type="predicted"/>
<gene>
    <name evidence="1" type="ORF">MPRG_13170</name>
</gene>
<organism evidence="1 2">
    <name type="scientific">Mycobacterium paragordonae</name>
    <dbReference type="NCBI Taxonomy" id="1389713"/>
    <lineage>
        <taxon>Bacteria</taxon>
        <taxon>Bacillati</taxon>
        <taxon>Actinomycetota</taxon>
        <taxon>Actinomycetes</taxon>
        <taxon>Mycobacteriales</taxon>
        <taxon>Mycobacteriaceae</taxon>
        <taxon>Mycobacterium</taxon>
    </lineage>
</organism>
<evidence type="ECO:0000313" key="2">
    <source>
        <dbReference type="Proteomes" id="UP000465240"/>
    </source>
</evidence>